<name>A0A8S1C422_9INSE</name>
<evidence type="ECO:0000313" key="5">
    <source>
        <dbReference type="Proteomes" id="UP000494165"/>
    </source>
</evidence>
<dbReference type="PANTHER" id="PTHR39068">
    <property type="entry name" value="LARVAL/PUPAL CUTICLE PROTEIN H1C-LIKE PROTEIN-RELATED"/>
    <property type="match status" value="1"/>
</dbReference>
<accession>A0A8S1C422</accession>
<dbReference type="AlphaFoldDB" id="A0A8S1C422"/>
<evidence type="ECO:0000313" key="4">
    <source>
        <dbReference type="EMBL" id="CAB3362765.1"/>
    </source>
</evidence>
<keyword evidence="2" id="KW-0677">Repeat</keyword>
<evidence type="ECO:0000256" key="1">
    <source>
        <dbReference type="ARBA" id="ARBA00022460"/>
    </source>
</evidence>
<protein>
    <submittedName>
        <fullName evidence="4">Uncharacterized protein</fullName>
    </submittedName>
</protein>
<dbReference type="Pfam" id="PF11018">
    <property type="entry name" value="Cuticle_3"/>
    <property type="match status" value="1"/>
</dbReference>
<dbReference type="EMBL" id="CADEPI010000009">
    <property type="protein sequence ID" value="CAB3362765.1"/>
    <property type="molecule type" value="Genomic_DNA"/>
</dbReference>
<dbReference type="GO" id="GO:0042302">
    <property type="term" value="F:structural constituent of cuticle"/>
    <property type="evidence" value="ECO:0007669"/>
    <property type="project" value="UniProtKB-KW"/>
</dbReference>
<reference evidence="4 5" key="1">
    <citation type="submission" date="2020-04" db="EMBL/GenBank/DDBJ databases">
        <authorList>
            <person name="Alioto T."/>
            <person name="Alioto T."/>
            <person name="Gomez Garrido J."/>
        </authorList>
    </citation>
    <scope>NUCLEOTIDE SEQUENCE [LARGE SCALE GENOMIC DNA]</scope>
</reference>
<sequence length="166" mass="16979">MAFKFVVFAACVAAANAGLAPALSYAAPAYTASAYASPLAVGAPAISSVSQNTLRSFGNVGQVSTYSKSLDTPYSSVRKSDIRVTNDARTYATYAAPALTSYAAPRLRQLRRPAVAHATYAAPAVAHATYAAPAISAHPAALGVAYSAAPAVAHYSFDGIGAHYAY</sequence>
<keyword evidence="3" id="KW-0732">Signal</keyword>
<gene>
    <name evidence="4" type="ORF">CLODIP_2_CD14275</name>
</gene>
<dbReference type="PANTHER" id="PTHR39068:SF2">
    <property type="entry name" value="MIP24391P"/>
    <property type="match status" value="1"/>
</dbReference>
<dbReference type="InterPro" id="IPR022727">
    <property type="entry name" value="Cuticle_C1"/>
</dbReference>
<keyword evidence="1" id="KW-0193">Cuticle</keyword>
<organism evidence="4 5">
    <name type="scientific">Cloeon dipterum</name>
    <dbReference type="NCBI Taxonomy" id="197152"/>
    <lineage>
        <taxon>Eukaryota</taxon>
        <taxon>Metazoa</taxon>
        <taxon>Ecdysozoa</taxon>
        <taxon>Arthropoda</taxon>
        <taxon>Hexapoda</taxon>
        <taxon>Insecta</taxon>
        <taxon>Pterygota</taxon>
        <taxon>Palaeoptera</taxon>
        <taxon>Ephemeroptera</taxon>
        <taxon>Pisciforma</taxon>
        <taxon>Baetidae</taxon>
        <taxon>Cloeon</taxon>
    </lineage>
</organism>
<feature type="signal peptide" evidence="3">
    <location>
        <begin position="1"/>
        <end position="17"/>
    </location>
</feature>
<dbReference type="Proteomes" id="UP000494165">
    <property type="component" value="Unassembled WGS sequence"/>
</dbReference>
<proteinExistence type="predicted"/>
<evidence type="ECO:0000256" key="3">
    <source>
        <dbReference type="SAM" id="SignalP"/>
    </source>
</evidence>
<keyword evidence="5" id="KW-1185">Reference proteome</keyword>
<comment type="caution">
    <text evidence="4">The sequence shown here is derived from an EMBL/GenBank/DDBJ whole genome shotgun (WGS) entry which is preliminary data.</text>
</comment>
<feature type="chain" id="PRO_5035874696" evidence="3">
    <location>
        <begin position="18"/>
        <end position="166"/>
    </location>
</feature>
<dbReference type="OrthoDB" id="6630852at2759"/>
<evidence type="ECO:0000256" key="2">
    <source>
        <dbReference type="ARBA" id="ARBA00022737"/>
    </source>
</evidence>